<gene>
    <name evidence="8" type="ORF">BOW53_02675</name>
</gene>
<keyword evidence="6" id="KW-0769">Symport</keyword>
<dbReference type="PROSITE" id="PS00610">
    <property type="entry name" value="NA_NEUROTRAN_SYMP_1"/>
    <property type="match status" value="1"/>
</dbReference>
<dbReference type="PANTHER" id="PTHR42948">
    <property type="entry name" value="TRANSPORTER"/>
    <property type="match status" value="1"/>
</dbReference>
<feature type="transmembrane region" description="Helical" evidence="7">
    <location>
        <begin position="95"/>
        <end position="123"/>
    </location>
</feature>
<feature type="transmembrane region" description="Helical" evidence="7">
    <location>
        <begin position="310"/>
        <end position="331"/>
    </location>
</feature>
<accession>A0A1T2L9G3</accession>
<evidence type="ECO:0000256" key="1">
    <source>
        <dbReference type="ARBA" id="ARBA00004141"/>
    </source>
</evidence>
<feature type="transmembrane region" description="Helical" evidence="7">
    <location>
        <begin position="399"/>
        <end position="417"/>
    </location>
</feature>
<dbReference type="InterPro" id="IPR000175">
    <property type="entry name" value="Na/ntran_symport"/>
</dbReference>
<organism evidence="8 9">
    <name type="scientific">Solemya pervernicosa gill symbiont</name>
    <dbReference type="NCBI Taxonomy" id="642797"/>
    <lineage>
        <taxon>Bacteria</taxon>
        <taxon>Pseudomonadati</taxon>
        <taxon>Pseudomonadota</taxon>
        <taxon>Gammaproteobacteria</taxon>
        <taxon>sulfur-oxidizing symbionts</taxon>
    </lineage>
</organism>
<evidence type="ECO:0000256" key="6">
    <source>
        <dbReference type="RuleBase" id="RU003732"/>
    </source>
</evidence>
<name>A0A1T2L9G3_9GAMM</name>
<comment type="similarity">
    <text evidence="6">Belongs to the sodium:neurotransmitter symporter (SNF) (TC 2.A.22) family.</text>
</comment>
<feature type="transmembrane region" description="Helical" evidence="7">
    <location>
        <begin position="12"/>
        <end position="32"/>
    </location>
</feature>
<dbReference type="NCBIfam" id="NF037979">
    <property type="entry name" value="Na_transp"/>
    <property type="match status" value="1"/>
</dbReference>
<dbReference type="RefSeq" id="WP_078482546.1">
    <property type="nucleotide sequence ID" value="NZ_MPRL01000006.1"/>
</dbReference>
<sequence length="462" mass="50164">MEKRESIHGQWSSRWVFVLAATGSAVGLGNIWKFPYITGENGGGAFVLVYLLCIAVIGVPTMMAEIMLGRRGRRSPINTMRHLAEEEGRNGAWKYLGWAGVAAGFLILSYYSVIAGWALAYFFRTAAGVFTGQTADGVGSIFSSLISDPERLITWHTIFMVMTTVVVARGVKGGLEKAVRYLMPALFILLIILVGYAMNTGAFQQGLEFLFTPNFDKITADGVLIAMGHAFFTLSLGMGAIMVYGSYLPQKASIAKTTVMIAIADTVVALLAGMAIFPIVFANGLEPGAGPGLIFQTLPIAFGQMPGGELFGSIFFMLLVFAAWSSAISLIEPMVAYQVENMGMNRIKAASWTGMTAWLLGLATVFSFNIWSEVKPLSMFETFADKTIFDLLDYLTSNIMLPLGGLLIALFAAWQMSRASSLDELAMKDGFFFKVWRVLIRYVTPVAVSIVFLNAIGLISIG</sequence>
<dbReference type="PANTHER" id="PTHR42948:SF1">
    <property type="entry name" value="TRANSPORTER"/>
    <property type="match status" value="1"/>
</dbReference>
<dbReference type="GO" id="GO:0015293">
    <property type="term" value="F:symporter activity"/>
    <property type="evidence" value="ECO:0007669"/>
    <property type="project" value="UniProtKB-KW"/>
</dbReference>
<keyword evidence="3 6" id="KW-0812">Transmembrane</keyword>
<feature type="transmembrane region" description="Helical" evidence="7">
    <location>
        <begin position="44"/>
        <end position="64"/>
    </location>
</feature>
<dbReference type="PROSITE" id="PS50267">
    <property type="entry name" value="NA_NEUROTRAN_SYMP_3"/>
    <property type="match status" value="1"/>
</dbReference>
<dbReference type="PRINTS" id="PR00176">
    <property type="entry name" value="NANEUSMPORT"/>
</dbReference>
<comment type="caution">
    <text evidence="8">The sequence shown here is derived from an EMBL/GenBank/DDBJ whole genome shotgun (WGS) entry which is preliminary data.</text>
</comment>
<dbReference type="EMBL" id="MPRL01000006">
    <property type="protein sequence ID" value="OOZ41758.1"/>
    <property type="molecule type" value="Genomic_DNA"/>
</dbReference>
<dbReference type="GO" id="GO:0016020">
    <property type="term" value="C:membrane"/>
    <property type="evidence" value="ECO:0007669"/>
    <property type="project" value="UniProtKB-SubCell"/>
</dbReference>
<dbReference type="InterPro" id="IPR047218">
    <property type="entry name" value="YocR/YhdH-like"/>
</dbReference>
<evidence type="ECO:0000256" key="3">
    <source>
        <dbReference type="ARBA" id="ARBA00022692"/>
    </source>
</evidence>
<dbReference type="AlphaFoldDB" id="A0A1T2L9G3"/>
<dbReference type="Proteomes" id="UP000191110">
    <property type="component" value="Unassembled WGS sequence"/>
</dbReference>
<feature type="transmembrane region" description="Helical" evidence="7">
    <location>
        <begin position="352"/>
        <end position="371"/>
    </location>
</feature>
<reference evidence="8 9" key="1">
    <citation type="submission" date="2016-11" db="EMBL/GenBank/DDBJ databases">
        <title>Mixed transmission modes and dynamic genome evolution in an obligate animal-bacterial symbiosis.</title>
        <authorList>
            <person name="Russell S.L."/>
            <person name="Corbett-Detig R.B."/>
            <person name="Cavanaugh C.M."/>
        </authorList>
    </citation>
    <scope>NUCLEOTIDE SEQUENCE [LARGE SCALE GENOMIC DNA]</scope>
    <source>
        <strain evidence="8">Sveles-Q1</strain>
    </source>
</reference>
<feature type="transmembrane region" description="Helical" evidence="7">
    <location>
        <begin position="438"/>
        <end position="461"/>
    </location>
</feature>
<evidence type="ECO:0000313" key="9">
    <source>
        <dbReference type="Proteomes" id="UP000191110"/>
    </source>
</evidence>
<evidence type="ECO:0000256" key="4">
    <source>
        <dbReference type="ARBA" id="ARBA00022989"/>
    </source>
</evidence>
<evidence type="ECO:0000313" key="8">
    <source>
        <dbReference type="EMBL" id="OOZ41758.1"/>
    </source>
</evidence>
<keyword evidence="2 6" id="KW-0813">Transport</keyword>
<evidence type="ECO:0000256" key="5">
    <source>
        <dbReference type="ARBA" id="ARBA00023136"/>
    </source>
</evidence>
<dbReference type="InterPro" id="IPR037272">
    <property type="entry name" value="SNS_sf"/>
</dbReference>
<dbReference type="Pfam" id="PF00209">
    <property type="entry name" value="SNF"/>
    <property type="match status" value="2"/>
</dbReference>
<dbReference type="OrthoDB" id="9762833at2"/>
<dbReference type="CDD" id="cd10336">
    <property type="entry name" value="SLC6sbd_Tyt1-Like"/>
    <property type="match status" value="1"/>
</dbReference>
<keyword evidence="5 7" id="KW-0472">Membrane</keyword>
<feature type="transmembrane region" description="Helical" evidence="7">
    <location>
        <begin position="183"/>
        <end position="203"/>
    </location>
</feature>
<proteinExistence type="inferred from homology"/>
<feature type="transmembrane region" description="Helical" evidence="7">
    <location>
        <begin position="259"/>
        <end position="281"/>
    </location>
</feature>
<evidence type="ECO:0000256" key="7">
    <source>
        <dbReference type="SAM" id="Phobius"/>
    </source>
</evidence>
<dbReference type="SUPFAM" id="SSF161070">
    <property type="entry name" value="SNF-like"/>
    <property type="match status" value="1"/>
</dbReference>
<feature type="transmembrane region" description="Helical" evidence="7">
    <location>
        <begin position="223"/>
        <end position="247"/>
    </location>
</feature>
<feature type="transmembrane region" description="Helical" evidence="7">
    <location>
        <begin position="152"/>
        <end position="171"/>
    </location>
</feature>
<comment type="subcellular location">
    <subcellularLocation>
        <location evidence="1">Membrane</location>
        <topology evidence="1">Multi-pass membrane protein</topology>
    </subcellularLocation>
</comment>
<keyword evidence="9" id="KW-1185">Reference proteome</keyword>
<protein>
    <recommendedName>
        <fullName evidence="6">Transporter</fullName>
    </recommendedName>
</protein>
<keyword evidence="4 7" id="KW-1133">Transmembrane helix</keyword>
<evidence type="ECO:0000256" key="2">
    <source>
        <dbReference type="ARBA" id="ARBA00022448"/>
    </source>
</evidence>